<dbReference type="Proteomes" id="UP000001631">
    <property type="component" value="Unassembled WGS sequence"/>
</dbReference>
<evidence type="ECO:0000313" key="1">
    <source>
        <dbReference type="EMBL" id="EEH05021.1"/>
    </source>
</evidence>
<gene>
    <name evidence="1" type="ORF">HCBG_06972</name>
</gene>
<accession>C0NUE1</accession>
<dbReference type="RefSeq" id="XP_045285502.1">
    <property type="nucleotide sequence ID" value="XM_045434021.1"/>
</dbReference>
<protein>
    <submittedName>
        <fullName evidence="1">Uncharacterized protein</fullName>
    </submittedName>
</protein>
<keyword evidence="2" id="KW-1185">Reference proteome</keyword>
<name>C0NUE1_AJECG</name>
<evidence type="ECO:0000313" key="2">
    <source>
        <dbReference type="Proteomes" id="UP000001631"/>
    </source>
</evidence>
<organism evidence="1 2">
    <name type="scientific">Ajellomyces capsulatus (strain G186AR / H82 / ATCC MYA-2454 / RMSCC 2432)</name>
    <name type="common">Darling's disease fungus</name>
    <name type="synonym">Histoplasma capsulatum</name>
    <dbReference type="NCBI Taxonomy" id="447093"/>
    <lineage>
        <taxon>Eukaryota</taxon>
        <taxon>Fungi</taxon>
        <taxon>Dikarya</taxon>
        <taxon>Ascomycota</taxon>
        <taxon>Pezizomycotina</taxon>
        <taxon>Eurotiomycetes</taxon>
        <taxon>Eurotiomycetidae</taxon>
        <taxon>Onygenales</taxon>
        <taxon>Ajellomycetaceae</taxon>
        <taxon>Histoplasma</taxon>
    </lineage>
</organism>
<proteinExistence type="predicted"/>
<reference evidence="1" key="1">
    <citation type="submission" date="2009-02" db="EMBL/GenBank/DDBJ databases">
        <title>The Genome Sequence of Ajellomyces capsulatus strain G186AR.</title>
        <authorList>
            <consortium name="The Broad Institute Genome Sequencing Platform"/>
            <person name="Champion M."/>
            <person name="Cuomo C."/>
            <person name="Ma L.-J."/>
            <person name="Henn M.R."/>
            <person name="Sil A."/>
            <person name="Goldman B."/>
            <person name="Young S.K."/>
            <person name="Kodira C.D."/>
            <person name="Zeng Q."/>
            <person name="Koehrsen M."/>
            <person name="Alvarado L."/>
            <person name="Berlin A."/>
            <person name="Borenstein D."/>
            <person name="Chen Z."/>
            <person name="Engels R."/>
            <person name="Freedman E."/>
            <person name="Gellesch M."/>
            <person name="Goldberg J."/>
            <person name="Griggs A."/>
            <person name="Gujja S."/>
            <person name="Heiman D."/>
            <person name="Hepburn T."/>
            <person name="Howarth C."/>
            <person name="Jen D."/>
            <person name="Larson L."/>
            <person name="Lewis B."/>
            <person name="Mehta T."/>
            <person name="Park D."/>
            <person name="Pearson M."/>
            <person name="Roberts A."/>
            <person name="Saif S."/>
            <person name="Shea T."/>
            <person name="Shenoy N."/>
            <person name="Sisk P."/>
            <person name="Stolte C."/>
            <person name="Sykes S."/>
            <person name="Walk T."/>
            <person name="White J."/>
            <person name="Yandava C."/>
            <person name="Klein B."/>
            <person name="McEwen J.G."/>
            <person name="Puccia R."/>
            <person name="Goldman G.H."/>
            <person name="Felipe M.S."/>
            <person name="Nino-Vega G."/>
            <person name="San-Blas G."/>
            <person name="Taylor J."/>
            <person name="Mendoza L."/>
            <person name="Galagan J."/>
            <person name="Nusbaum C."/>
            <person name="Birren B."/>
        </authorList>
    </citation>
    <scope>NUCLEOTIDE SEQUENCE</scope>
    <source>
        <strain evidence="1">G186AR</strain>
    </source>
</reference>
<sequence length="128" mass="14392">MPWGASLKPTIASSKASCLCFLFRVDPFLGDKPTTEKEKENRRRGKRVYDIWRLATGIADDELDPTLPVARTHPAFGGAKKRRSQRLAGPRIALDNELSLSWLCRHADMYPLPAQDCDTRYLAGFNVS</sequence>
<dbReference type="GeneID" id="69039988"/>
<dbReference type="HOGENOM" id="CLU_1980983_0_0_1"/>
<dbReference type="AlphaFoldDB" id="C0NUE1"/>
<dbReference type="EMBL" id="GG663372">
    <property type="protein sequence ID" value="EEH05021.1"/>
    <property type="molecule type" value="Genomic_DNA"/>
</dbReference>
<dbReference type="InParanoid" id="C0NUE1"/>